<dbReference type="AlphaFoldDB" id="A0A9P5Z9P4"/>
<dbReference type="Gene3D" id="2.130.10.10">
    <property type="entry name" value="YVTN repeat-like/Quinoprotein amine dehydrogenase"/>
    <property type="match status" value="3"/>
</dbReference>
<keyword evidence="6" id="KW-1185">Reference proteome</keyword>
<feature type="repeat" description="WD" evidence="3">
    <location>
        <begin position="65"/>
        <end position="98"/>
    </location>
</feature>
<dbReference type="InterPro" id="IPR015943">
    <property type="entry name" value="WD40/YVTN_repeat-like_dom_sf"/>
</dbReference>
<evidence type="ECO:0000256" key="2">
    <source>
        <dbReference type="ARBA" id="ARBA00022737"/>
    </source>
</evidence>
<dbReference type="EMBL" id="MU155153">
    <property type="protein sequence ID" value="KAF9483512.1"/>
    <property type="molecule type" value="Genomic_DNA"/>
</dbReference>
<dbReference type="PANTHER" id="PTHR15574">
    <property type="entry name" value="WD REPEAT DOMAIN-CONTAINING FAMILY"/>
    <property type="match status" value="1"/>
</dbReference>
<protein>
    <submittedName>
        <fullName evidence="5">WD40 repeat-like protein</fullName>
    </submittedName>
</protein>
<dbReference type="OrthoDB" id="4869960at2759"/>
<evidence type="ECO:0000313" key="6">
    <source>
        <dbReference type="Proteomes" id="UP000807469"/>
    </source>
</evidence>
<feature type="compositionally biased region" description="Acidic residues" evidence="4">
    <location>
        <begin position="546"/>
        <end position="559"/>
    </location>
</feature>
<dbReference type="InterPro" id="IPR036322">
    <property type="entry name" value="WD40_repeat_dom_sf"/>
</dbReference>
<evidence type="ECO:0000256" key="3">
    <source>
        <dbReference type="PROSITE-ProRule" id="PRU00221"/>
    </source>
</evidence>
<dbReference type="InterPro" id="IPR001680">
    <property type="entry name" value="WD40_rpt"/>
</dbReference>
<dbReference type="PROSITE" id="PS50082">
    <property type="entry name" value="WD_REPEATS_2"/>
    <property type="match status" value="1"/>
</dbReference>
<sequence>MDDAGRPGNLQHSISSISGSRILSGHLPPNVYTSPSKRRFGTGHRQELTASILDNAHGFPYSRKLEAHKSCINALTFSSGDGRFLASGGDDLRILLWDFHQNDVKIPTHALRGPKGNIFCLNFSATNRYIFSGGTCERIYQYDISALGTPMAHIEHAGSPDNIYRSHNESIRALACHPIQDDIFMSASDDGSIIRHDIREGTGRQTSTDNTIQAQCEVTGVQYHPTIEHLFASSDSSGRVLLHDARMAFGARKERSEQGIVQRYNTKLTRRSSPRLSNPESSSITFDKNGSKLAVTFLHYLPTIYAVSDPNPIAVLSGANLPDGTPNPPNERTYCNSCTMKHGSFGGPGLDTDDMFAGGSDDFRVYIWKIPPITQLTSQRREYSADQWIASGLSVDSQTIAFTKGRDEPKVIPTEIATPFCRLTGHNSIVNTTIFHPYFLHVATSGVERNIILHSPTPSSPCTQNLQRSPADVRQLNNDEDEHDRSNYLAAILSVGHSTVGDVDDESEAQTLSLFDHIIREEGVGDVFTYRHWTSSDSEENSSNNPEEEDSDPDSDMVQ</sequence>
<dbReference type="GO" id="GO:0045717">
    <property type="term" value="P:negative regulation of fatty acid biosynthetic process"/>
    <property type="evidence" value="ECO:0007669"/>
    <property type="project" value="TreeGrafter"/>
</dbReference>
<organism evidence="5 6">
    <name type="scientific">Pholiota conissans</name>
    <dbReference type="NCBI Taxonomy" id="109636"/>
    <lineage>
        <taxon>Eukaryota</taxon>
        <taxon>Fungi</taxon>
        <taxon>Dikarya</taxon>
        <taxon>Basidiomycota</taxon>
        <taxon>Agaricomycotina</taxon>
        <taxon>Agaricomycetes</taxon>
        <taxon>Agaricomycetidae</taxon>
        <taxon>Agaricales</taxon>
        <taxon>Agaricineae</taxon>
        <taxon>Strophariaceae</taxon>
        <taxon>Pholiota</taxon>
    </lineage>
</organism>
<evidence type="ECO:0000256" key="1">
    <source>
        <dbReference type="ARBA" id="ARBA00022574"/>
    </source>
</evidence>
<evidence type="ECO:0000313" key="5">
    <source>
        <dbReference type="EMBL" id="KAF9483512.1"/>
    </source>
</evidence>
<comment type="caution">
    <text evidence="5">The sequence shown here is derived from an EMBL/GenBank/DDBJ whole genome shotgun (WGS) entry which is preliminary data.</text>
</comment>
<keyword evidence="1 3" id="KW-0853">WD repeat</keyword>
<dbReference type="GO" id="GO:0080008">
    <property type="term" value="C:Cul4-RING E3 ubiquitin ligase complex"/>
    <property type="evidence" value="ECO:0007669"/>
    <property type="project" value="TreeGrafter"/>
</dbReference>
<reference evidence="5" key="1">
    <citation type="submission" date="2020-11" db="EMBL/GenBank/DDBJ databases">
        <authorList>
            <consortium name="DOE Joint Genome Institute"/>
            <person name="Ahrendt S."/>
            <person name="Riley R."/>
            <person name="Andreopoulos W."/>
            <person name="Labutti K."/>
            <person name="Pangilinan J."/>
            <person name="Ruiz-Duenas F.J."/>
            <person name="Barrasa J.M."/>
            <person name="Sanchez-Garcia M."/>
            <person name="Camarero S."/>
            <person name="Miyauchi S."/>
            <person name="Serrano A."/>
            <person name="Linde D."/>
            <person name="Babiker R."/>
            <person name="Drula E."/>
            <person name="Ayuso-Fernandez I."/>
            <person name="Pacheco R."/>
            <person name="Padilla G."/>
            <person name="Ferreira P."/>
            <person name="Barriuso J."/>
            <person name="Kellner H."/>
            <person name="Castanera R."/>
            <person name="Alfaro M."/>
            <person name="Ramirez L."/>
            <person name="Pisabarro A.G."/>
            <person name="Kuo A."/>
            <person name="Tritt A."/>
            <person name="Lipzen A."/>
            <person name="He G."/>
            <person name="Yan M."/>
            <person name="Ng V."/>
            <person name="Cullen D."/>
            <person name="Martin F."/>
            <person name="Rosso M.-N."/>
            <person name="Henrissat B."/>
            <person name="Hibbett D."/>
            <person name="Martinez A.T."/>
            <person name="Grigoriev I.V."/>
        </authorList>
    </citation>
    <scope>NUCLEOTIDE SEQUENCE</scope>
    <source>
        <strain evidence="5">CIRM-BRFM 674</strain>
    </source>
</reference>
<dbReference type="Pfam" id="PF00400">
    <property type="entry name" value="WD40"/>
    <property type="match status" value="2"/>
</dbReference>
<name>A0A9P5Z9P4_9AGAR</name>
<dbReference type="PROSITE" id="PS50294">
    <property type="entry name" value="WD_REPEATS_REGION"/>
    <property type="match status" value="1"/>
</dbReference>
<feature type="region of interest" description="Disordered" evidence="4">
    <location>
        <begin position="533"/>
        <end position="559"/>
    </location>
</feature>
<dbReference type="GO" id="GO:0005737">
    <property type="term" value="C:cytoplasm"/>
    <property type="evidence" value="ECO:0007669"/>
    <property type="project" value="TreeGrafter"/>
</dbReference>
<gene>
    <name evidence="5" type="ORF">BDN70DRAFT_873821</name>
</gene>
<proteinExistence type="predicted"/>
<keyword evidence="2" id="KW-0677">Repeat</keyword>
<accession>A0A9P5Z9P4</accession>
<dbReference type="InterPro" id="IPR045151">
    <property type="entry name" value="DCAF8"/>
</dbReference>
<dbReference type="SMART" id="SM00320">
    <property type="entry name" value="WD40"/>
    <property type="match status" value="6"/>
</dbReference>
<dbReference type="Proteomes" id="UP000807469">
    <property type="component" value="Unassembled WGS sequence"/>
</dbReference>
<evidence type="ECO:0000256" key="4">
    <source>
        <dbReference type="SAM" id="MobiDB-lite"/>
    </source>
</evidence>
<dbReference type="SUPFAM" id="SSF50978">
    <property type="entry name" value="WD40 repeat-like"/>
    <property type="match status" value="1"/>
</dbReference>
<dbReference type="PANTHER" id="PTHR15574:SF43">
    <property type="entry name" value="DDB1- AND CUL4-ASSOCIATED FACTOR 5"/>
    <property type="match status" value="1"/>
</dbReference>